<evidence type="ECO:0000259" key="5">
    <source>
        <dbReference type="SMART" id="SM00644"/>
    </source>
</evidence>
<dbReference type="Gene3D" id="3.40.80.10">
    <property type="entry name" value="Peptidoglycan recognition protein-like"/>
    <property type="match status" value="1"/>
</dbReference>
<dbReference type="AlphaFoldDB" id="A0A2Z3L892"/>
<comment type="catalytic activity">
    <reaction evidence="1">
        <text>Hydrolyzes the link between N-acetylmuramoyl residues and L-amino acid residues in certain cell-wall glycopeptides.</text>
        <dbReference type="EC" id="3.5.1.28"/>
    </reaction>
</comment>
<keyword evidence="4" id="KW-0961">Cell wall biogenesis/degradation</keyword>
<evidence type="ECO:0000313" key="6">
    <source>
        <dbReference type="EMBL" id="AWN81823.1"/>
    </source>
</evidence>
<dbReference type="PANTHER" id="PTHR30417">
    <property type="entry name" value="N-ACETYLMURAMOYL-L-ALANINE AMIDASE AMID"/>
    <property type="match status" value="1"/>
</dbReference>
<keyword evidence="3 6" id="KW-0378">Hydrolase</keyword>
<accession>A0A2Z3L892</accession>
<organism evidence="6 7">
    <name type="scientific">Candidatus Cardinium hertigii</name>
    <dbReference type="NCBI Taxonomy" id="247481"/>
    <lineage>
        <taxon>Bacteria</taxon>
        <taxon>Pseudomonadati</taxon>
        <taxon>Bacteroidota</taxon>
        <taxon>Cytophagia</taxon>
        <taxon>Cytophagales</taxon>
        <taxon>Amoebophilaceae</taxon>
        <taxon>Candidatus Cardinium</taxon>
    </lineage>
</organism>
<sequence>MHLKFLSRNWLLFFMMNCGHLENGRYGMEAVSPASALRAGDAFLKQLHNTVVSPCVLHGVEGYRVVPFVDKPNRNHYDSRGGSAVKYLIMHYTVCDFWHTMHLFTEDKDSNRVSAHFVITQEEAAAVAIGREAVPAGRLIQLVPDEQRAWHAGVSNWKNDVNLNPCSLGIEHVNQGGELDSKHFYPFNKDQIHTSGKISHNIVNQYTIDPVHVLGHSDIAPGRKSDPGPLFPWGALYHNHQVGAWLDTEEIGNPDMIKKKYGLRGFPCPTKSDRGALLSMLNSYGYYRDKKDKEGHLDAKIIAAYKSHFSANQRPDLCDAVIRENDMYWAWALNVKYKQ</sequence>
<dbReference type="EMBL" id="CP029619">
    <property type="protein sequence ID" value="AWN81823.1"/>
    <property type="molecule type" value="Genomic_DNA"/>
</dbReference>
<dbReference type="CDD" id="cd06583">
    <property type="entry name" value="PGRP"/>
    <property type="match status" value="1"/>
</dbReference>
<dbReference type="GO" id="GO:0009254">
    <property type="term" value="P:peptidoglycan turnover"/>
    <property type="evidence" value="ECO:0007669"/>
    <property type="project" value="TreeGrafter"/>
</dbReference>
<dbReference type="SUPFAM" id="SSF55846">
    <property type="entry name" value="N-acetylmuramoyl-L-alanine amidase-like"/>
    <property type="match status" value="1"/>
</dbReference>
<dbReference type="InterPro" id="IPR036366">
    <property type="entry name" value="PGBDSf"/>
</dbReference>
<dbReference type="SMART" id="SM00644">
    <property type="entry name" value="Ami_2"/>
    <property type="match status" value="1"/>
</dbReference>
<dbReference type="Proteomes" id="UP000245872">
    <property type="component" value="Chromosome"/>
</dbReference>
<dbReference type="InterPro" id="IPR002502">
    <property type="entry name" value="Amidase_domain"/>
</dbReference>
<dbReference type="GO" id="GO:0009253">
    <property type="term" value="P:peptidoglycan catabolic process"/>
    <property type="evidence" value="ECO:0007669"/>
    <property type="project" value="InterPro"/>
</dbReference>
<dbReference type="InterPro" id="IPR036505">
    <property type="entry name" value="Amidase/PGRP_sf"/>
</dbReference>
<dbReference type="GO" id="GO:0071555">
    <property type="term" value="P:cell wall organization"/>
    <property type="evidence" value="ECO:0007669"/>
    <property type="project" value="UniProtKB-KW"/>
</dbReference>
<dbReference type="EC" id="3.5.1.28" evidence="2"/>
<feature type="domain" description="N-acetylmuramoyl-L-alanine amidase" evidence="5">
    <location>
        <begin position="74"/>
        <end position="228"/>
    </location>
</feature>
<evidence type="ECO:0000256" key="3">
    <source>
        <dbReference type="ARBA" id="ARBA00022801"/>
    </source>
</evidence>
<dbReference type="PANTHER" id="PTHR30417:SF1">
    <property type="entry name" value="N-ACETYLMURAMOYL-L-ALANINE AMIDASE AMID"/>
    <property type="match status" value="1"/>
</dbReference>
<dbReference type="KEGG" id="cher:DK880_00502"/>
<dbReference type="GO" id="GO:0008745">
    <property type="term" value="F:N-acetylmuramoyl-L-alanine amidase activity"/>
    <property type="evidence" value="ECO:0007669"/>
    <property type="project" value="UniProtKB-EC"/>
</dbReference>
<name>A0A2Z3L892_9BACT</name>
<evidence type="ECO:0000313" key="7">
    <source>
        <dbReference type="Proteomes" id="UP000245872"/>
    </source>
</evidence>
<evidence type="ECO:0000256" key="1">
    <source>
        <dbReference type="ARBA" id="ARBA00001561"/>
    </source>
</evidence>
<dbReference type="Gene3D" id="1.10.101.10">
    <property type="entry name" value="PGBD-like superfamily/PGBD"/>
    <property type="match status" value="1"/>
</dbReference>
<reference evidence="6 7" key="1">
    <citation type="submission" date="2018-05" db="EMBL/GenBank/DDBJ databases">
        <title>Candidatus Cardinium hertigii Genome Assembly.</title>
        <authorList>
            <person name="Showmaker K.C."/>
            <person name="Walden K.O."/>
            <person name="Fields C.J."/>
            <person name="Lambert K.N."/>
            <person name="Hudson M.E."/>
        </authorList>
    </citation>
    <scope>NUCLEOTIDE SEQUENCE [LARGE SCALE GENOMIC DNA]</scope>
    <source>
        <strain evidence="7">cHgTN10</strain>
    </source>
</reference>
<gene>
    <name evidence="6" type="primary">amiD</name>
    <name evidence="6" type="ORF">DK880_00502</name>
</gene>
<protein>
    <recommendedName>
        <fullName evidence="2">N-acetylmuramoyl-L-alanine amidase</fullName>
        <ecNumber evidence="2">3.5.1.28</ecNumber>
    </recommendedName>
</protein>
<proteinExistence type="predicted"/>
<keyword evidence="7" id="KW-1185">Reference proteome</keyword>
<dbReference type="Pfam" id="PF01510">
    <property type="entry name" value="Amidase_2"/>
    <property type="match status" value="1"/>
</dbReference>
<evidence type="ECO:0000256" key="2">
    <source>
        <dbReference type="ARBA" id="ARBA00011901"/>
    </source>
</evidence>
<dbReference type="RefSeq" id="WP_162534129.1">
    <property type="nucleotide sequence ID" value="NZ_CP029619.1"/>
</dbReference>
<evidence type="ECO:0000256" key="4">
    <source>
        <dbReference type="ARBA" id="ARBA00023316"/>
    </source>
</evidence>
<dbReference type="InterPro" id="IPR051206">
    <property type="entry name" value="NAMLAA_amidase_2"/>
</dbReference>